<evidence type="ECO:0000256" key="9">
    <source>
        <dbReference type="ARBA" id="ARBA00022763"/>
    </source>
</evidence>
<dbReference type="SUPFAM" id="SSF48371">
    <property type="entry name" value="ARM repeat"/>
    <property type="match status" value="1"/>
</dbReference>
<gene>
    <name evidence="17" type="ORF">K0M31_007687</name>
</gene>
<dbReference type="GO" id="GO:0005524">
    <property type="term" value="F:ATP binding"/>
    <property type="evidence" value="ECO:0007669"/>
    <property type="project" value="UniProtKB-KW"/>
</dbReference>
<dbReference type="InterPro" id="IPR037706">
    <property type="entry name" value="DNA-PK_dom"/>
</dbReference>
<dbReference type="PANTHER" id="PTHR11139:SF68">
    <property type="entry name" value="DNA-DEPENDENT PROTEIN KINASE CATALYTIC SUBUNIT"/>
    <property type="match status" value="1"/>
</dbReference>
<keyword evidence="11" id="KW-0067">ATP-binding</keyword>
<evidence type="ECO:0000256" key="4">
    <source>
        <dbReference type="ARBA" id="ARBA00018077"/>
    </source>
</evidence>
<keyword evidence="12" id="KW-0234">DNA repair</keyword>
<evidence type="ECO:0000256" key="2">
    <source>
        <dbReference type="ARBA" id="ARBA00011031"/>
    </source>
</evidence>
<evidence type="ECO:0000313" key="18">
    <source>
        <dbReference type="Proteomes" id="UP001177670"/>
    </source>
</evidence>
<dbReference type="CDD" id="cd05172">
    <property type="entry name" value="PIKKc_DNA-PK"/>
    <property type="match status" value="1"/>
</dbReference>
<dbReference type="InterPro" id="IPR045581">
    <property type="entry name" value="DNAPKcs_CC5"/>
</dbReference>
<evidence type="ECO:0000256" key="1">
    <source>
        <dbReference type="ARBA" id="ARBA00004604"/>
    </source>
</evidence>
<dbReference type="InterPro" id="IPR036940">
    <property type="entry name" value="PI3/4_kinase_cat_sf"/>
</dbReference>
<dbReference type="InterPro" id="IPR003151">
    <property type="entry name" value="PIK-rel_kinase_FAT"/>
</dbReference>
<dbReference type="PROSITE" id="PS00915">
    <property type="entry name" value="PI3_4_KINASE_1"/>
    <property type="match status" value="1"/>
</dbReference>
<feature type="domain" description="FATC" evidence="16">
    <location>
        <begin position="2072"/>
        <end position="2104"/>
    </location>
</feature>
<protein>
    <recommendedName>
        <fullName evidence="4">DNA-dependent protein kinase catalytic subunit</fullName>
        <ecNumber evidence="3">2.7.11.1</ecNumber>
    </recommendedName>
</protein>
<dbReference type="Gene3D" id="1.10.1070.11">
    <property type="entry name" value="Phosphatidylinositol 3-/4-kinase, catalytic domain"/>
    <property type="match status" value="1"/>
</dbReference>
<evidence type="ECO:0000256" key="11">
    <source>
        <dbReference type="ARBA" id="ARBA00022840"/>
    </source>
</evidence>
<dbReference type="GO" id="GO:0006303">
    <property type="term" value="P:double-strand break repair via nonhomologous end joining"/>
    <property type="evidence" value="ECO:0007669"/>
    <property type="project" value="InterPro"/>
</dbReference>
<dbReference type="EMBL" id="JAHYIQ010000002">
    <property type="protein sequence ID" value="KAK1134921.1"/>
    <property type="molecule type" value="Genomic_DNA"/>
</dbReference>
<accession>A0AA40GC67</accession>
<evidence type="ECO:0000256" key="3">
    <source>
        <dbReference type="ARBA" id="ARBA00012513"/>
    </source>
</evidence>
<dbReference type="Pfam" id="PF02259">
    <property type="entry name" value="FAT"/>
    <property type="match status" value="1"/>
</dbReference>
<dbReference type="GO" id="GO:0004677">
    <property type="term" value="F:DNA-dependent protein kinase activity"/>
    <property type="evidence" value="ECO:0007669"/>
    <property type="project" value="InterPro"/>
</dbReference>
<dbReference type="Gene3D" id="3.30.1010.10">
    <property type="entry name" value="Phosphatidylinositol 3-kinase Catalytic Subunit, Chain A, domain 4"/>
    <property type="match status" value="1"/>
</dbReference>
<evidence type="ECO:0000259" key="14">
    <source>
        <dbReference type="PROSITE" id="PS50290"/>
    </source>
</evidence>
<dbReference type="Pfam" id="PF02260">
    <property type="entry name" value="FATC"/>
    <property type="match status" value="1"/>
</dbReference>
<dbReference type="Pfam" id="PF08163">
    <property type="entry name" value="DNAPKcs_CC3"/>
    <property type="match status" value="1"/>
</dbReference>
<evidence type="ECO:0000259" key="15">
    <source>
        <dbReference type="PROSITE" id="PS51189"/>
    </source>
</evidence>
<evidence type="ECO:0000259" key="16">
    <source>
        <dbReference type="PROSITE" id="PS51190"/>
    </source>
</evidence>
<dbReference type="InterPro" id="IPR050517">
    <property type="entry name" value="DDR_Repair_Kinase"/>
</dbReference>
<keyword evidence="5" id="KW-0723">Serine/threonine-protein kinase</keyword>
<dbReference type="InterPro" id="IPR014009">
    <property type="entry name" value="PIK_FAT"/>
</dbReference>
<keyword evidence="9" id="KW-0227">DNA damage</keyword>
<dbReference type="PROSITE" id="PS00916">
    <property type="entry name" value="PI3_4_KINASE_2"/>
    <property type="match status" value="1"/>
</dbReference>
<evidence type="ECO:0000313" key="17">
    <source>
        <dbReference type="EMBL" id="KAK1134921.1"/>
    </source>
</evidence>
<keyword evidence="7" id="KW-0808">Transferase</keyword>
<evidence type="ECO:0000256" key="6">
    <source>
        <dbReference type="ARBA" id="ARBA00022553"/>
    </source>
</evidence>
<evidence type="ECO:0000256" key="7">
    <source>
        <dbReference type="ARBA" id="ARBA00022679"/>
    </source>
</evidence>
<sequence length="2104" mass="246623">MVSKIGCYHLIAIMFAKLYIKDIDGTESVITQNAIENIVTGRELVQSLYINVLNIRKLKISEPELKETARLLHCSAYNCSIAIVSNSKKDEDAYKSIFAENREKQQLIWENILDCQKEYNFQQTVTEYPKYRKRLINIRKSIKQRQASNHYSYIYSYDLSSCTLTEDINAYDFNETTVRNKSDSSERKESMSLIFEIDELNNHECMASICGVLSHMIEEKISIPPTNDNIIIPIWLKCFYSSIKNANYDNVRLFLLKVVLNMSTVFQPYAKFLLQPIMYATYSYLKKNELNYIIVDTLEMLIDWQTSLKKLNESILDQNKNAIQQLWEILIQKVIIVRSKEISKSIYKYNMNMIKTILEVWHSYLKLPKNLSDKMRTAPRATIYLILICFVNGMGSDIIQRNDILEFLEKSLENWKDDEETILQCYECYGLILKSLDDDKKKCAIIDKIRTILRQMQTTYEIRLIKCIRALCKNYPAAAVTYFQFVTTNIFRVDVQGMSYCLEIFLLCIPNFSTDQILNELHYMKFHDFLTNKVLLCEKTALKIIDSLVHVLPPTNIWTYVTLVLPYTKHNLSEYREIAYGIFINIYKKYAEHSSGNNEIKDLMQTSKEILLNGILDPTETLQETILNFWTQNAKLTNTCKERLLEILNIYTPNTGQNFLLFILLLIIDLTKKSNDYTQTMFEPLHDCSYRDYQIALLWRTKNLGSKAPLFAPSLASQMNQMFTQMNTTSPDMSFNFTYTKSNSNAELMLQMTQEFDFEPTYINDTSIASLSNLEQDKFKVPKVPQPAHNKRSKRFLSSSSDISANIRQKEIKRNIWHAEMIKEESVRQRSSVKLYRKYRIGDFPDIEISHATLLEPLQQLAKNDQLICKDLIVHIVCSLIEKCGQNGFTEELASSMKHIMRNEQNSNSTITAILEILLNASITDCSPEIIAKAATSNSLNFLGSLVLEESLIYGTRNISEPPQKKVRNEIATEWLHLSNLYKSMNDVDVVLSIFQNHITNEDIQIASFSQASNKWEIAKVAYKKAYETESDLVKEHCFQGLFECLSNLCRWDEIDMHIKDRLDRNLNNIWNDPWRDWMSPWMFTMHVRRLTNEDDSEEFQNDLQIMECWFKDVEKTRHMKRFFGEEYSMFFLHNQLEVAREFVLNSLDEIREQWIRLHPLSTQLRICKLQKLRIVNEVNKFIKILKTVKSSRDLNEMLNFWNNSMPSTLDDVLHWDKLVSYRTYFINKLLDDNLEERTENDMDSNSDENENSIAHRLRAITFDMRLKMVEASINQKNKYIAKYYIQQVEQSITSYPPTFFNEFLLFCGKLRYLMGDIETNVQKKLSHYTHSWKHCHDLLQKNHIADTTNVNSRKQISMIASRIVQFSEENEMFGELLRENTTILKEINVKNNDLSDIKNTLETYSFNHLKTCCDMTTKNIKESYFSLAKYCYDKLSRDSNDIQLSKEFIHSILKAMSYGSLEAAHYFPCLLKPEYFHSQETKDIFMKETENIQTWLFLSWQAQLFSHLGTSIAPLIIPILKRIVETYPNAVIYTFRLTVETNPTLLNEASTYGIRQILHNRPEIDRFLTAMHYVVQPELYLQHYLIEFKKNLSLGIATAVDILLNKVYPSSRENKHEPKPGNIFNEIAPYKTKIKELENKKIEEIKLRVDKIIENINMSFKKRKDRLKLRDYSPWLCNFPERDVEIPGQYTANRKPMPQYHAKILKFEPTIKVMQSIRKPIRITMIGNDAKDYHFLAKFGEDLRQDQRLQQLFTLMNKTLQNDAACRQRQLSIDTYQVIPLSKTVGLIQWVDNTRSLQELVNFTLSKQEISQYDSICKLYHEWIESASSSKKMYERYKEATMKYNASKVIDKMNEFIRKTEWNSLRKTLTVLCPSIESFITIRRNFITSYATMCIAHWILGIGDRHLQNILIVIDSGRCLGIDFGLAFDAGVDQRIPELMPFRLTPQILGLLKPFTEKDLLGAIMIHALRAFRNEQGPILSCMDVFVHEPLNWTEHINKALRENEEDVTDIKWVPIKKIEAVAKKLNGIKPSLVTLDQLKEQHYDKYFDRYYTIVSGDDDIKRSRAKMKNDFLTPEEQIECLLDQATDLNILGRTFVGWKPWL</sequence>
<reference evidence="17" key="1">
    <citation type="submission" date="2021-10" db="EMBL/GenBank/DDBJ databases">
        <title>Melipona bicolor Genome sequencing and assembly.</title>
        <authorList>
            <person name="Araujo N.S."/>
            <person name="Arias M.C."/>
        </authorList>
    </citation>
    <scope>NUCLEOTIDE SEQUENCE</scope>
    <source>
        <strain evidence="17">USP_2M_L1-L4_2017</strain>
        <tissue evidence="17">Whole body</tissue>
    </source>
</reference>
<dbReference type="InterPro" id="IPR016024">
    <property type="entry name" value="ARM-type_fold"/>
</dbReference>
<evidence type="ECO:0000256" key="13">
    <source>
        <dbReference type="ARBA" id="ARBA00023242"/>
    </source>
</evidence>
<comment type="subcellular location">
    <subcellularLocation>
        <location evidence="1">Nucleus</location>
        <location evidence="1">Nucleolus</location>
    </subcellularLocation>
</comment>
<dbReference type="PANTHER" id="PTHR11139">
    <property type="entry name" value="ATAXIA TELANGIECTASIA MUTATED ATM -RELATED"/>
    <property type="match status" value="1"/>
</dbReference>
<dbReference type="SMART" id="SM01343">
    <property type="entry name" value="FATC"/>
    <property type="match status" value="1"/>
</dbReference>
<dbReference type="EC" id="2.7.11.1" evidence="3"/>
<dbReference type="InterPro" id="IPR018936">
    <property type="entry name" value="PI3/4_kinase_CS"/>
</dbReference>
<keyword evidence="6" id="KW-0597">Phosphoprotein</keyword>
<keyword evidence="18" id="KW-1185">Reference proteome</keyword>
<dbReference type="PROSITE" id="PS50290">
    <property type="entry name" value="PI3_4_KINASE_3"/>
    <property type="match status" value="1"/>
</dbReference>
<dbReference type="InterPro" id="IPR000403">
    <property type="entry name" value="PI3/4_kinase_cat_dom"/>
</dbReference>
<dbReference type="GO" id="GO:0000723">
    <property type="term" value="P:telomere maintenance"/>
    <property type="evidence" value="ECO:0007669"/>
    <property type="project" value="TreeGrafter"/>
</dbReference>
<dbReference type="GO" id="GO:0005730">
    <property type="term" value="C:nucleolus"/>
    <property type="evidence" value="ECO:0007669"/>
    <property type="project" value="UniProtKB-SubCell"/>
</dbReference>
<evidence type="ECO:0000256" key="12">
    <source>
        <dbReference type="ARBA" id="ARBA00023204"/>
    </source>
</evidence>
<proteinExistence type="inferred from homology"/>
<feature type="domain" description="FAT" evidence="15">
    <location>
        <begin position="930"/>
        <end position="1542"/>
    </location>
</feature>
<dbReference type="Proteomes" id="UP001177670">
    <property type="component" value="Unassembled WGS sequence"/>
</dbReference>
<keyword evidence="10" id="KW-0418">Kinase</keyword>
<dbReference type="SMART" id="SM00146">
    <property type="entry name" value="PI3Kc"/>
    <property type="match status" value="1"/>
</dbReference>
<dbReference type="Pfam" id="PF19704">
    <property type="entry name" value="DNAPKcs_CC5"/>
    <property type="match status" value="2"/>
</dbReference>
<organism evidence="17 18">
    <name type="scientific">Melipona bicolor</name>
    <dbReference type="NCBI Taxonomy" id="60889"/>
    <lineage>
        <taxon>Eukaryota</taxon>
        <taxon>Metazoa</taxon>
        <taxon>Ecdysozoa</taxon>
        <taxon>Arthropoda</taxon>
        <taxon>Hexapoda</taxon>
        <taxon>Insecta</taxon>
        <taxon>Pterygota</taxon>
        <taxon>Neoptera</taxon>
        <taxon>Endopterygota</taxon>
        <taxon>Hymenoptera</taxon>
        <taxon>Apocrita</taxon>
        <taxon>Aculeata</taxon>
        <taxon>Apoidea</taxon>
        <taxon>Anthophila</taxon>
        <taxon>Apidae</taxon>
        <taxon>Melipona</taxon>
    </lineage>
</organism>
<feature type="domain" description="PI3K/PI4K catalytic" evidence="14">
    <location>
        <begin position="1708"/>
        <end position="2038"/>
    </location>
</feature>
<comment type="caution">
    <text evidence="17">The sequence shown here is derived from an EMBL/GenBank/DDBJ whole genome shotgun (WGS) entry which is preliminary data.</text>
</comment>
<keyword evidence="13" id="KW-0539">Nucleus</keyword>
<dbReference type="SUPFAM" id="SSF56112">
    <property type="entry name" value="Protein kinase-like (PK-like)"/>
    <property type="match status" value="1"/>
</dbReference>
<evidence type="ECO:0000256" key="8">
    <source>
        <dbReference type="ARBA" id="ARBA00022741"/>
    </source>
</evidence>
<dbReference type="InterPro" id="IPR003152">
    <property type="entry name" value="FATC_dom"/>
</dbReference>
<dbReference type="InterPro" id="IPR011009">
    <property type="entry name" value="Kinase-like_dom_sf"/>
</dbReference>
<keyword evidence="8" id="KW-0547">Nucleotide-binding</keyword>
<dbReference type="PROSITE" id="PS51190">
    <property type="entry name" value="FATC"/>
    <property type="match status" value="1"/>
</dbReference>
<dbReference type="SMART" id="SM01344">
    <property type="entry name" value="NUC194"/>
    <property type="match status" value="1"/>
</dbReference>
<evidence type="ECO:0000256" key="10">
    <source>
        <dbReference type="ARBA" id="ARBA00022777"/>
    </source>
</evidence>
<dbReference type="Pfam" id="PF00454">
    <property type="entry name" value="PI3_PI4_kinase"/>
    <property type="match status" value="1"/>
</dbReference>
<name>A0AA40GC67_9HYME</name>
<dbReference type="PROSITE" id="PS51189">
    <property type="entry name" value="FAT"/>
    <property type="match status" value="1"/>
</dbReference>
<evidence type="ECO:0000256" key="5">
    <source>
        <dbReference type="ARBA" id="ARBA00022527"/>
    </source>
</evidence>
<dbReference type="InterPro" id="IPR012582">
    <property type="entry name" value="DNAPKcs_CC3"/>
</dbReference>
<comment type="similarity">
    <text evidence="2">Belongs to the PI3/PI4-kinase family.</text>
</comment>